<keyword evidence="2" id="KW-1185">Reference proteome</keyword>
<protein>
    <submittedName>
        <fullName evidence="1">Uncharacterized protein</fullName>
    </submittedName>
</protein>
<evidence type="ECO:0000313" key="2">
    <source>
        <dbReference type="Proteomes" id="UP001233999"/>
    </source>
</evidence>
<organism evidence="1 2">
    <name type="scientific">Diploptera punctata</name>
    <name type="common">Pacific beetle cockroach</name>
    <dbReference type="NCBI Taxonomy" id="6984"/>
    <lineage>
        <taxon>Eukaryota</taxon>
        <taxon>Metazoa</taxon>
        <taxon>Ecdysozoa</taxon>
        <taxon>Arthropoda</taxon>
        <taxon>Hexapoda</taxon>
        <taxon>Insecta</taxon>
        <taxon>Pterygota</taxon>
        <taxon>Neoptera</taxon>
        <taxon>Polyneoptera</taxon>
        <taxon>Dictyoptera</taxon>
        <taxon>Blattodea</taxon>
        <taxon>Blaberoidea</taxon>
        <taxon>Blaberidae</taxon>
        <taxon>Diplopterinae</taxon>
        <taxon>Diploptera</taxon>
    </lineage>
</organism>
<feature type="non-terminal residue" evidence="1">
    <location>
        <position position="92"/>
    </location>
</feature>
<accession>A0AAD8EQ10</accession>
<gene>
    <name evidence="1" type="ORF">L9F63_011304</name>
</gene>
<proteinExistence type="predicted"/>
<feature type="non-terminal residue" evidence="1">
    <location>
        <position position="1"/>
    </location>
</feature>
<sequence length="92" mass="9978">VCHTPPIPLNTPSTILEATRLGSSRSEIRAGLPCSTLVMSLNWLGRGHGPGGPEYLSINQIVRRSFRSPSAPRTLCLYRPTPAASRRGLQNI</sequence>
<name>A0AAD8EQ10_DIPPU</name>
<reference evidence="1" key="1">
    <citation type="journal article" date="2023" name="IScience">
        <title>Live-bearing cockroach genome reveals convergent evolutionary mechanisms linked to viviparity in insects and beyond.</title>
        <authorList>
            <person name="Fouks B."/>
            <person name="Harrison M.C."/>
            <person name="Mikhailova A.A."/>
            <person name="Marchal E."/>
            <person name="English S."/>
            <person name="Carruthers M."/>
            <person name="Jennings E.C."/>
            <person name="Chiamaka E.L."/>
            <person name="Frigard R.A."/>
            <person name="Pippel M."/>
            <person name="Attardo G.M."/>
            <person name="Benoit J.B."/>
            <person name="Bornberg-Bauer E."/>
            <person name="Tobe S.S."/>
        </authorList>
    </citation>
    <scope>NUCLEOTIDE SEQUENCE</scope>
    <source>
        <strain evidence="1">Stay&amp;Tobe</strain>
    </source>
</reference>
<evidence type="ECO:0000313" key="1">
    <source>
        <dbReference type="EMBL" id="KAJ9597809.1"/>
    </source>
</evidence>
<dbReference type="EMBL" id="JASPKZ010001584">
    <property type="protein sequence ID" value="KAJ9597809.1"/>
    <property type="molecule type" value="Genomic_DNA"/>
</dbReference>
<dbReference type="AlphaFoldDB" id="A0AAD8EQ10"/>
<dbReference type="Proteomes" id="UP001233999">
    <property type="component" value="Unassembled WGS sequence"/>
</dbReference>
<reference evidence="1" key="2">
    <citation type="submission" date="2023-05" db="EMBL/GenBank/DDBJ databases">
        <authorList>
            <person name="Fouks B."/>
        </authorList>
    </citation>
    <scope>NUCLEOTIDE SEQUENCE</scope>
    <source>
        <strain evidence="1">Stay&amp;Tobe</strain>
        <tissue evidence="1">Testes</tissue>
    </source>
</reference>
<comment type="caution">
    <text evidence="1">The sequence shown here is derived from an EMBL/GenBank/DDBJ whole genome shotgun (WGS) entry which is preliminary data.</text>
</comment>